<evidence type="ECO:0000256" key="1">
    <source>
        <dbReference type="ARBA" id="ARBA00010605"/>
    </source>
</evidence>
<sequence length="148" mass="16202">MNIILVENVDGLGTIGDMVKVKPGYGRNFLVPQGLAVEANPRNVKELDHQKRQLERKMLKVLQATEFLKGEIEKVTCEFTLRASEEGRLFGSVTSMEIAERLAAAGVEVDRKKIQLDEPIKALGEFSVPVKLQAGVTASIKVKVAAAE</sequence>
<dbReference type="OrthoDB" id="9788336at2"/>
<dbReference type="HAMAP" id="MF_00503">
    <property type="entry name" value="Ribosomal_bL9"/>
    <property type="match status" value="1"/>
</dbReference>
<dbReference type="InterPro" id="IPR020594">
    <property type="entry name" value="Ribosomal_bL9_bac/chp"/>
</dbReference>
<dbReference type="GO" id="GO:0005840">
    <property type="term" value="C:ribosome"/>
    <property type="evidence" value="ECO:0007669"/>
    <property type="project" value="UniProtKB-KW"/>
</dbReference>
<evidence type="ECO:0000259" key="8">
    <source>
        <dbReference type="PROSITE" id="PS00651"/>
    </source>
</evidence>
<gene>
    <name evidence="7 9" type="primary">rplI</name>
    <name evidence="9" type="ORF">DSOUD_2670</name>
</gene>
<dbReference type="InterPro" id="IPR020069">
    <property type="entry name" value="Ribosomal_bL9_C"/>
</dbReference>
<accession>A0A0M4D2X2</accession>
<evidence type="ECO:0000313" key="10">
    <source>
        <dbReference type="Proteomes" id="UP000057158"/>
    </source>
</evidence>
<evidence type="ECO:0000256" key="4">
    <source>
        <dbReference type="ARBA" id="ARBA00022980"/>
    </source>
</evidence>
<keyword evidence="3 7" id="KW-0694">RNA-binding</keyword>
<evidence type="ECO:0000313" key="9">
    <source>
        <dbReference type="EMBL" id="ALC17421.1"/>
    </source>
</evidence>
<dbReference type="InterPro" id="IPR036791">
    <property type="entry name" value="Ribosomal_bL9_C_sf"/>
</dbReference>
<protein>
    <recommendedName>
        <fullName evidence="6 7">Large ribosomal subunit protein bL9</fullName>
    </recommendedName>
</protein>
<proteinExistence type="inferred from homology"/>
<evidence type="ECO:0000256" key="3">
    <source>
        <dbReference type="ARBA" id="ARBA00022884"/>
    </source>
</evidence>
<dbReference type="Proteomes" id="UP000057158">
    <property type="component" value="Chromosome"/>
</dbReference>
<keyword evidence="5 7" id="KW-0687">Ribonucleoprotein</keyword>
<dbReference type="GO" id="GO:0019843">
    <property type="term" value="F:rRNA binding"/>
    <property type="evidence" value="ECO:0007669"/>
    <property type="project" value="UniProtKB-UniRule"/>
</dbReference>
<dbReference type="InterPro" id="IPR009027">
    <property type="entry name" value="Ribosomal_bL9/RNase_H1_N"/>
</dbReference>
<evidence type="ECO:0000256" key="7">
    <source>
        <dbReference type="HAMAP-Rule" id="MF_00503"/>
    </source>
</evidence>
<comment type="similarity">
    <text evidence="1 7">Belongs to the bacterial ribosomal protein bL9 family.</text>
</comment>
<dbReference type="EMBL" id="CP010802">
    <property type="protein sequence ID" value="ALC17421.1"/>
    <property type="molecule type" value="Genomic_DNA"/>
</dbReference>
<dbReference type="SUPFAM" id="SSF55653">
    <property type="entry name" value="Ribosomal protein L9 C-domain"/>
    <property type="match status" value="1"/>
</dbReference>
<dbReference type="NCBIfam" id="TIGR00158">
    <property type="entry name" value="L9"/>
    <property type="match status" value="1"/>
</dbReference>
<name>A0A0M4D2X2_9BACT</name>
<keyword evidence="2 7" id="KW-0699">rRNA-binding</keyword>
<dbReference type="PANTHER" id="PTHR21368">
    <property type="entry name" value="50S RIBOSOMAL PROTEIN L9"/>
    <property type="match status" value="1"/>
</dbReference>
<dbReference type="Pfam" id="PF03948">
    <property type="entry name" value="Ribosomal_L9_C"/>
    <property type="match status" value="1"/>
</dbReference>
<keyword evidence="4 7" id="KW-0689">Ribosomal protein</keyword>
<dbReference type="Pfam" id="PF01281">
    <property type="entry name" value="Ribosomal_L9_N"/>
    <property type="match status" value="1"/>
</dbReference>
<keyword evidence="10" id="KW-1185">Reference proteome</keyword>
<dbReference type="GO" id="GO:1990904">
    <property type="term" value="C:ribonucleoprotein complex"/>
    <property type="evidence" value="ECO:0007669"/>
    <property type="project" value="UniProtKB-KW"/>
</dbReference>
<dbReference type="PATRIC" id="fig|1603606.3.peg.2902"/>
<evidence type="ECO:0000256" key="6">
    <source>
        <dbReference type="ARBA" id="ARBA00035292"/>
    </source>
</evidence>
<dbReference type="GO" id="GO:0003735">
    <property type="term" value="F:structural constituent of ribosome"/>
    <property type="evidence" value="ECO:0007669"/>
    <property type="project" value="InterPro"/>
</dbReference>
<dbReference type="Gene3D" id="3.10.430.100">
    <property type="entry name" value="Ribosomal protein L9, C-terminal domain"/>
    <property type="match status" value="1"/>
</dbReference>
<dbReference type="KEGG" id="des:DSOUD_2670"/>
<dbReference type="Gene3D" id="3.40.5.10">
    <property type="entry name" value="Ribosomal protein L9, N-terminal domain"/>
    <property type="match status" value="1"/>
</dbReference>
<dbReference type="GO" id="GO:0006412">
    <property type="term" value="P:translation"/>
    <property type="evidence" value="ECO:0007669"/>
    <property type="project" value="UniProtKB-UniRule"/>
</dbReference>
<dbReference type="RefSeq" id="WP_053551427.1">
    <property type="nucleotide sequence ID" value="NZ_CP010802.1"/>
</dbReference>
<dbReference type="SUPFAM" id="SSF55658">
    <property type="entry name" value="L9 N-domain-like"/>
    <property type="match status" value="1"/>
</dbReference>
<reference evidence="9 10" key="1">
    <citation type="submission" date="2015-07" db="EMBL/GenBank/DDBJ databases">
        <title>Isolation and Genomic Characterization of a Novel Halophilic Metal-Reducing Deltaproteobacterium from the Deep Subsurface.</title>
        <authorList>
            <person name="Badalamenti J.P."/>
            <person name="Summers Z.M."/>
            <person name="Gralnick J.A."/>
            <person name="Bond D.R."/>
        </authorList>
    </citation>
    <scope>NUCLEOTIDE SEQUENCE [LARGE SCALE GENOMIC DNA]</scope>
    <source>
        <strain evidence="9 10">WTL</strain>
    </source>
</reference>
<organism evidence="9 10">
    <name type="scientific">Desulfuromonas soudanensis</name>
    <dbReference type="NCBI Taxonomy" id="1603606"/>
    <lineage>
        <taxon>Bacteria</taxon>
        <taxon>Pseudomonadati</taxon>
        <taxon>Thermodesulfobacteriota</taxon>
        <taxon>Desulfuromonadia</taxon>
        <taxon>Desulfuromonadales</taxon>
        <taxon>Desulfuromonadaceae</taxon>
        <taxon>Desulfuromonas</taxon>
    </lineage>
</organism>
<dbReference type="InterPro" id="IPR020070">
    <property type="entry name" value="Ribosomal_bL9_N"/>
</dbReference>
<evidence type="ECO:0000256" key="5">
    <source>
        <dbReference type="ARBA" id="ARBA00023274"/>
    </source>
</evidence>
<comment type="function">
    <text evidence="7">Binds to the 23S rRNA.</text>
</comment>
<feature type="domain" description="Ribosomal protein L9" evidence="8">
    <location>
        <begin position="13"/>
        <end position="40"/>
    </location>
</feature>
<dbReference type="InterPro" id="IPR000244">
    <property type="entry name" value="Ribosomal_bL9"/>
</dbReference>
<dbReference type="InterPro" id="IPR036935">
    <property type="entry name" value="Ribosomal_bL9_N_sf"/>
</dbReference>
<dbReference type="PROSITE" id="PS00651">
    <property type="entry name" value="RIBOSOMAL_L9"/>
    <property type="match status" value="1"/>
</dbReference>
<dbReference type="STRING" id="1603606.DSOUD_2670"/>
<dbReference type="AlphaFoldDB" id="A0A0M4D2X2"/>
<evidence type="ECO:0000256" key="2">
    <source>
        <dbReference type="ARBA" id="ARBA00022730"/>
    </source>
</evidence>